<protein>
    <recommendedName>
        <fullName evidence="3">SseB protein N-terminal domain-containing protein</fullName>
    </recommendedName>
</protein>
<dbReference type="RefSeq" id="WP_122148317.1">
    <property type="nucleotide sequence ID" value="NZ_RFFI01000017.1"/>
</dbReference>
<evidence type="ECO:0008006" key="3">
    <source>
        <dbReference type="Google" id="ProtNLM"/>
    </source>
</evidence>
<accession>A0A3M2JM52</accession>
<proteinExistence type="predicted"/>
<dbReference type="EMBL" id="RFFI01000017">
    <property type="protein sequence ID" value="RMI13321.1"/>
    <property type="molecule type" value="Genomic_DNA"/>
</dbReference>
<keyword evidence="2" id="KW-1185">Reference proteome</keyword>
<dbReference type="NCBIfam" id="NF042914">
    <property type="entry name" value="SAV915_dom"/>
    <property type="match status" value="1"/>
</dbReference>
<gene>
    <name evidence="1" type="ORF">EBM89_04770</name>
</gene>
<dbReference type="InterPro" id="IPR049975">
    <property type="entry name" value="SAV_915-like_dom"/>
</dbReference>
<organism evidence="1 2">
    <name type="scientific">Cellulomonas triticagri</name>
    <dbReference type="NCBI Taxonomy" id="2483352"/>
    <lineage>
        <taxon>Bacteria</taxon>
        <taxon>Bacillati</taxon>
        <taxon>Actinomycetota</taxon>
        <taxon>Actinomycetes</taxon>
        <taxon>Micrococcales</taxon>
        <taxon>Cellulomonadaceae</taxon>
        <taxon>Cellulomonas</taxon>
    </lineage>
</organism>
<name>A0A3M2JM52_9CELL</name>
<dbReference type="OrthoDB" id="3256619at2"/>
<dbReference type="Proteomes" id="UP000269289">
    <property type="component" value="Unassembled WGS sequence"/>
</dbReference>
<sequence>MPDAPGNRQVPPVLYVPCETATTSDGEARLSLRTTRDGRIALLAYTALDRLVTCCGPDQPWVLVPTDRMDDIARTQQFDVVYLDLMVPEVHRVGSSSA</sequence>
<reference evidence="1 2" key="1">
    <citation type="submission" date="2018-10" db="EMBL/GenBank/DDBJ databases">
        <title>Isolation, diversity and antifungal activity of actinobacteria from wheat.</title>
        <authorList>
            <person name="Han C."/>
        </authorList>
    </citation>
    <scope>NUCLEOTIDE SEQUENCE [LARGE SCALE GENOMIC DNA]</scope>
    <source>
        <strain evidence="1 2">NEAU-YY56</strain>
    </source>
</reference>
<dbReference type="AlphaFoldDB" id="A0A3M2JM52"/>
<comment type="caution">
    <text evidence="1">The sequence shown here is derived from an EMBL/GenBank/DDBJ whole genome shotgun (WGS) entry which is preliminary data.</text>
</comment>
<evidence type="ECO:0000313" key="2">
    <source>
        <dbReference type="Proteomes" id="UP000269289"/>
    </source>
</evidence>
<evidence type="ECO:0000313" key="1">
    <source>
        <dbReference type="EMBL" id="RMI13321.1"/>
    </source>
</evidence>